<feature type="transmembrane region" description="Helical" evidence="1">
    <location>
        <begin position="164"/>
        <end position="186"/>
    </location>
</feature>
<keyword evidence="1" id="KW-0812">Transmembrane</keyword>
<evidence type="ECO:0000313" key="2">
    <source>
        <dbReference type="EMBL" id="RJX38782.1"/>
    </source>
</evidence>
<reference evidence="2 3" key="1">
    <citation type="submission" date="2018-09" db="EMBL/GenBank/DDBJ databases">
        <title>Paenibacillus aracenensis nov. sp. isolated from a cave in southern Spain.</title>
        <authorList>
            <person name="Jurado V."/>
            <person name="Gutierrez-Patricio S."/>
            <person name="Gonzalez-Pimentel J.L."/>
            <person name="Miller A.Z."/>
            <person name="Laiz L."/>
            <person name="Saiz-Jimenez C."/>
        </authorList>
    </citation>
    <scope>NUCLEOTIDE SEQUENCE [LARGE SCALE GENOMIC DNA]</scope>
    <source>
        <strain evidence="2 3">JCM 19203</strain>
    </source>
</reference>
<dbReference type="EMBL" id="QXQB01000003">
    <property type="protein sequence ID" value="RJX38782.1"/>
    <property type="molecule type" value="Genomic_DNA"/>
</dbReference>
<keyword evidence="3" id="KW-1185">Reference proteome</keyword>
<comment type="caution">
    <text evidence="2">The sequence shown here is derived from an EMBL/GenBank/DDBJ whole genome shotgun (WGS) entry which is preliminary data.</text>
</comment>
<evidence type="ECO:0000256" key="1">
    <source>
        <dbReference type="SAM" id="Phobius"/>
    </source>
</evidence>
<feature type="transmembrane region" description="Helical" evidence="1">
    <location>
        <begin position="65"/>
        <end position="84"/>
    </location>
</feature>
<dbReference type="AlphaFoldDB" id="A0A3A6PBV8"/>
<feature type="transmembrane region" description="Helical" evidence="1">
    <location>
        <begin position="206"/>
        <end position="228"/>
    </location>
</feature>
<dbReference type="Proteomes" id="UP000267798">
    <property type="component" value="Unassembled WGS sequence"/>
</dbReference>
<dbReference type="RefSeq" id="WP_120111414.1">
    <property type="nucleotide sequence ID" value="NZ_QXQB01000003.1"/>
</dbReference>
<keyword evidence="1" id="KW-1133">Transmembrane helix</keyword>
<accession>A0A3A6PBV8</accession>
<gene>
    <name evidence="2" type="ORF">D3P09_14705</name>
</gene>
<name>A0A3A6PBV8_9BACL</name>
<feature type="transmembrane region" description="Helical" evidence="1">
    <location>
        <begin position="136"/>
        <end position="157"/>
    </location>
</feature>
<proteinExistence type="predicted"/>
<feature type="transmembrane region" description="Helical" evidence="1">
    <location>
        <begin position="20"/>
        <end position="42"/>
    </location>
</feature>
<sequence>MTAKRKHPVLIVSNSLWSGYRASLIGYWMIFVVVFVGINLFLPNNLSDQMETQGIWAGAGFSPKVYLLVIGILLTPVSMTSYVSNGITRKHFVGGTILLSIPMALISAVVMTLGFPVEQLLRDWVGGKEIMANPSLLQSGVEFFLGFLAYYVVGWMIGSGFYRYNWKAGVVISILSLLPLILIEAVGSNGTMELFGSAIAWPEIPFIVEMLLILFIVAIIMAINYAMLRKAAIKRKLI</sequence>
<organism evidence="2 3">
    <name type="scientific">Paenibacillus pinisoli</name>
    <dbReference type="NCBI Taxonomy" id="1276110"/>
    <lineage>
        <taxon>Bacteria</taxon>
        <taxon>Bacillati</taxon>
        <taxon>Bacillota</taxon>
        <taxon>Bacilli</taxon>
        <taxon>Bacillales</taxon>
        <taxon>Paenibacillaceae</taxon>
        <taxon>Paenibacillus</taxon>
    </lineage>
</organism>
<feature type="transmembrane region" description="Helical" evidence="1">
    <location>
        <begin position="96"/>
        <end position="116"/>
    </location>
</feature>
<dbReference type="OrthoDB" id="2388713at2"/>
<protein>
    <submittedName>
        <fullName evidence="2">Uncharacterized protein</fullName>
    </submittedName>
</protein>
<evidence type="ECO:0000313" key="3">
    <source>
        <dbReference type="Proteomes" id="UP000267798"/>
    </source>
</evidence>
<keyword evidence="1" id="KW-0472">Membrane</keyword>